<name>A0A0F9SIR8_9ZZZZ</name>
<keyword evidence="1" id="KW-0472">Membrane</keyword>
<dbReference type="AlphaFoldDB" id="A0A0F9SIR8"/>
<keyword evidence="1" id="KW-1133">Transmembrane helix</keyword>
<gene>
    <name evidence="2" type="ORF">LCGC14_0770010</name>
</gene>
<dbReference type="EMBL" id="LAZR01001942">
    <property type="protein sequence ID" value="KKN36801.1"/>
    <property type="molecule type" value="Genomic_DNA"/>
</dbReference>
<evidence type="ECO:0000256" key="1">
    <source>
        <dbReference type="SAM" id="Phobius"/>
    </source>
</evidence>
<keyword evidence="1" id="KW-0812">Transmembrane</keyword>
<reference evidence="2" key="1">
    <citation type="journal article" date="2015" name="Nature">
        <title>Complex archaea that bridge the gap between prokaryotes and eukaryotes.</title>
        <authorList>
            <person name="Spang A."/>
            <person name="Saw J.H."/>
            <person name="Jorgensen S.L."/>
            <person name="Zaremba-Niedzwiedzka K."/>
            <person name="Martijn J."/>
            <person name="Lind A.E."/>
            <person name="van Eijk R."/>
            <person name="Schleper C."/>
            <person name="Guy L."/>
            <person name="Ettema T.J."/>
        </authorList>
    </citation>
    <scope>NUCLEOTIDE SEQUENCE</scope>
</reference>
<evidence type="ECO:0000313" key="2">
    <source>
        <dbReference type="EMBL" id="KKN36801.1"/>
    </source>
</evidence>
<protein>
    <submittedName>
        <fullName evidence="2">Uncharacterized protein</fullName>
    </submittedName>
</protein>
<feature type="transmembrane region" description="Helical" evidence="1">
    <location>
        <begin position="7"/>
        <end position="30"/>
    </location>
</feature>
<proteinExistence type="predicted"/>
<dbReference type="PROSITE" id="PS51257">
    <property type="entry name" value="PROKAR_LIPOPROTEIN"/>
    <property type="match status" value="1"/>
</dbReference>
<feature type="transmembrane region" description="Helical" evidence="1">
    <location>
        <begin position="42"/>
        <end position="64"/>
    </location>
</feature>
<sequence length="69" mass="7751">MPNIFKALASITAWILFIGGCFSFVVATITWVTQTDLFEANIALAIDFLVIVVWFLAGVVVMRLRQKME</sequence>
<comment type="caution">
    <text evidence="2">The sequence shown here is derived from an EMBL/GenBank/DDBJ whole genome shotgun (WGS) entry which is preliminary data.</text>
</comment>
<accession>A0A0F9SIR8</accession>
<organism evidence="2">
    <name type="scientific">marine sediment metagenome</name>
    <dbReference type="NCBI Taxonomy" id="412755"/>
    <lineage>
        <taxon>unclassified sequences</taxon>
        <taxon>metagenomes</taxon>
        <taxon>ecological metagenomes</taxon>
    </lineage>
</organism>